<reference evidence="1 2" key="1">
    <citation type="journal article" date="2011" name="J. Bacteriol.">
        <title>Draft genome sequence of Sporolactobacillus inulinus strain CASD, an efficient D-lactic acid-producing bacterium with high-concentration lactate tolerance capability.</title>
        <authorList>
            <person name="Yu B."/>
            <person name="Su F."/>
            <person name="Wang L."/>
            <person name="Xu K."/>
            <person name="Zhao B."/>
            <person name="Xu P."/>
        </authorList>
    </citation>
    <scope>NUCLEOTIDE SEQUENCE [LARGE SCALE GENOMIC DNA]</scope>
    <source>
        <strain evidence="1 2">CASD</strain>
    </source>
</reference>
<protein>
    <recommendedName>
        <fullName evidence="3">DUF4901 domain-containing protein</fullName>
    </recommendedName>
</protein>
<organism evidence="1 2">
    <name type="scientific">Sporolactobacillus inulinus CASD</name>
    <dbReference type="NCBI Taxonomy" id="1069536"/>
    <lineage>
        <taxon>Bacteria</taxon>
        <taxon>Bacillati</taxon>
        <taxon>Bacillota</taxon>
        <taxon>Bacilli</taxon>
        <taxon>Bacillales</taxon>
        <taxon>Sporolactobacillaceae</taxon>
        <taxon>Sporolactobacillus</taxon>
    </lineage>
</organism>
<dbReference type="STRING" id="1069536.SINU_08220"/>
<evidence type="ECO:0000313" key="1">
    <source>
        <dbReference type="EMBL" id="KLI02437.1"/>
    </source>
</evidence>
<gene>
    <name evidence="1" type="ORF">SINU_08220</name>
</gene>
<evidence type="ECO:0008006" key="3">
    <source>
        <dbReference type="Google" id="ProtNLM"/>
    </source>
</evidence>
<dbReference type="RefSeq" id="WP_010023389.1">
    <property type="nucleotide sequence ID" value="NZ_AFVQ02000100.1"/>
</dbReference>
<dbReference type="AlphaFoldDB" id="A0A0U1QNQ1"/>
<proteinExistence type="predicted"/>
<keyword evidence="2" id="KW-1185">Reference proteome</keyword>
<name>A0A0U1QNQ1_9BACL</name>
<sequence>MDTRTRALIDFVQEKFGLDQYVLKTHQFYRQVTLFNETVYSLSMEWLPNHAAGSDEDLNPAGTAVAEIDVTTRKIKSIIFVEDHSFANGIGFDSRDHKAIINWVEKETGLTYGRHFQLEKEEKGHLYFYECIDGIKLFPPGDLEIQWDAAGRLLTFTNNTRHPDKTQIKKEVYALNLEKLGNLAKKQLSFFNAPMVEHEKMVPLYAVEETFVSNTEQEIIPYQSVLLEKPYIARNQVMFWEAPYAGKAFEEKEIQLTETITSEQAFSGEPSPDAQRMTLSEQERCVTSVQAFLSQKYPDDSGKWTLKQIYRDKGYIHAVLRRTQQSGFILQRKLVIFLDRLSLSVCNFIDNKLMIDSIMGFQPSAGRTLTKEQAYEKLAPLLELEPYYVCDRNAHQFMLCGKLDCRCGVDASNGKVFTLDAL</sequence>
<dbReference type="EMBL" id="AFVQ02000100">
    <property type="protein sequence ID" value="KLI02437.1"/>
    <property type="molecule type" value="Genomic_DNA"/>
</dbReference>
<comment type="caution">
    <text evidence="1">The sequence shown here is derived from an EMBL/GenBank/DDBJ whole genome shotgun (WGS) entry which is preliminary data.</text>
</comment>
<dbReference type="Proteomes" id="UP000035553">
    <property type="component" value="Unassembled WGS sequence"/>
</dbReference>
<evidence type="ECO:0000313" key="2">
    <source>
        <dbReference type="Proteomes" id="UP000035553"/>
    </source>
</evidence>
<dbReference type="OrthoDB" id="2431483at2"/>
<accession>A0A0U1QNQ1</accession>